<reference evidence="2" key="1">
    <citation type="submission" date="2019-11" db="EMBL/GenBank/DDBJ databases">
        <title>Microbial mats filling the niche in hypersaline microbial mats.</title>
        <authorList>
            <person name="Wong H.L."/>
            <person name="Macleod F.I."/>
            <person name="White R.A. III"/>
            <person name="Burns B.P."/>
        </authorList>
    </citation>
    <scope>NUCLEOTIDE SEQUENCE</scope>
    <source>
        <strain evidence="2">Rbin_158</strain>
    </source>
</reference>
<organism evidence="2 3">
    <name type="scientific">candidate division KSB3 bacterium</name>
    <dbReference type="NCBI Taxonomy" id="2044937"/>
    <lineage>
        <taxon>Bacteria</taxon>
        <taxon>candidate division KSB3</taxon>
    </lineage>
</organism>
<accession>A0A9D5JWF7</accession>
<dbReference type="EMBL" id="WJJP01000421">
    <property type="protein sequence ID" value="MBD3325493.1"/>
    <property type="molecule type" value="Genomic_DNA"/>
</dbReference>
<dbReference type="Proteomes" id="UP000649604">
    <property type="component" value="Unassembled WGS sequence"/>
</dbReference>
<feature type="compositionally biased region" description="Basic and acidic residues" evidence="1">
    <location>
        <begin position="24"/>
        <end position="33"/>
    </location>
</feature>
<gene>
    <name evidence="2" type="ORF">GF339_12960</name>
</gene>
<evidence type="ECO:0000313" key="2">
    <source>
        <dbReference type="EMBL" id="MBD3325493.1"/>
    </source>
</evidence>
<comment type="caution">
    <text evidence="2">The sequence shown here is derived from an EMBL/GenBank/DDBJ whole genome shotgun (WGS) entry which is preliminary data.</text>
</comment>
<evidence type="ECO:0000313" key="3">
    <source>
        <dbReference type="Proteomes" id="UP000649604"/>
    </source>
</evidence>
<sequence>MATMGKYCKAYPLKQLREFPGWIERAEHARPDAQPEALPTGSPGQDTPRTLTDDDVLYVQENSVVTDGIFKDEHIIFDQVTPEWQRFCHDVLKFEIPVYASGTGSAQASAAEPTGG</sequence>
<protein>
    <submittedName>
        <fullName evidence="2">Uncharacterized protein</fullName>
    </submittedName>
</protein>
<evidence type="ECO:0000256" key="1">
    <source>
        <dbReference type="SAM" id="MobiDB-lite"/>
    </source>
</evidence>
<proteinExistence type="predicted"/>
<name>A0A9D5JWF7_9BACT</name>
<dbReference type="AlphaFoldDB" id="A0A9D5JWF7"/>
<feature type="region of interest" description="Disordered" evidence="1">
    <location>
        <begin position="24"/>
        <end position="52"/>
    </location>
</feature>